<evidence type="ECO:0000259" key="9">
    <source>
        <dbReference type="PROSITE" id="PS51826"/>
    </source>
</evidence>
<feature type="region of interest" description="Disordered" evidence="7">
    <location>
        <begin position="76"/>
        <end position="112"/>
    </location>
</feature>
<dbReference type="Gene3D" id="3.30.559.10">
    <property type="entry name" value="Chloramphenicol acetyltransferase-like domain"/>
    <property type="match status" value="1"/>
</dbReference>
<feature type="domain" description="Peripheral subunit-binding (PSBD)" evidence="9">
    <location>
        <begin position="120"/>
        <end position="157"/>
    </location>
</feature>
<dbReference type="CDD" id="cd06849">
    <property type="entry name" value="lipoyl_domain"/>
    <property type="match status" value="1"/>
</dbReference>
<dbReference type="RefSeq" id="WP_095328398.1">
    <property type="nucleotide sequence ID" value="NZ_NPBQ01000004.1"/>
</dbReference>
<evidence type="ECO:0000259" key="8">
    <source>
        <dbReference type="PROSITE" id="PS50968"/>
    </source>
</evidence>
<comment type="similarity">
    <text evidence="2 6">Belongs to the 2-oxoacid dehydrogenase family.</text>
</comment>
<dbReference type="Proteomes" id="UP000216961">
    <property type="component" value="Unassembled WGS sequence"/>
</dbReference>
<dbReference type="Gene3D" id="4.10.320.10">
    <property type="entry name" value="E3-binding domain"/>
    <property type="match status" value="1"/>
</dbReference>
<keyword evidence="4 6" id="KW-0450">Lipoyl</keyword>
<organism evidence="10 11">
    <name type="scientific">Niallia circulans</name>
    <name type="common">Bacillus circulans</name>
    <dbReference type="NCBI Taxonomy" id="1397"/>
    <lineage>
        <taxon>Bacteria</taxon>
        <taxon>Bacillati</taxon>
        <taxon>Bacillota</taxon>
        <taxon>Bacilli</taxon>
        <taxon>Bacillales</taxon>
        <taxon>Bacillaceae</taxon>
        <taxon>Niallia</taxon>
    </lineage>
</organism>
<feature type="domain" description="Lipoyl-binding" evidence="8">
    <location>
        <begin position="2"/>
        <end position="77"/>
    </location>
</feature>
<proteinExistence type="inferred from homology"/>
<dbReference type="SUPFAM" id="SSF52777">
    <property type="entry name" value="CoA-dependent acyltransferases"/>
    <property type="match status" value="1"/>
</dbReference>
<dbReference type="PROSITE" id="PS51826">
    <property type="entry name" value="PSBD"/>
    <property type="match status" value="1"/>
</dbReference>
<reference evidence="10 11" key="1">
    <citation type="submission" date="2017-07" db="EMBL/GenBank/DDBJ databases">
        <title>Isolation and whole genome analysis of endospore-forming bacteria from heroin.</title>
        <authorList>
            <person name="Kalinowski J."/>
            <person name="Ahrens B."/>
            <person name="Al-Dilaimi A."/>
            <person name="Winkler A."/>
            <person name="Wibberg D."/>
            <person name="Schleenbecker U."/>
            <person name="Ruckert C."/>
            <person name="Wolfel R."/>
            <person name="Grass G."/>
        </authorList>
    </citation>
    <scope>NUCLEOTIDE SEQUENCE [LARGE SCALE GENOMIC DNA]</scope>
    <source>
        <strain evidence="10 11">7521-2</strain>
    </source>
</reference>
<name>A0AA91TW46_NIACI</name>
<dbReference type="AlphaFoldDB" id="A0AA91TW46"/>
<dbReference type="GO" id="GO:0005737">
    <property type="term" value="C:cytoplasm"/>
    <property type="evidence" value="ECO:0007669"/>
    <property type="project" value="TreeGrafter"/>
</dbReference>
<sequence>MSTAIVMPKLGMTMKEGTIVEWLKQPGESVTEGEGVAVISSEKLTSEVEAPSDGVLLKIIEDVDNEVEVGKPIGIIGNEKEAESESNHDVKEGKDSTLEEKEPAQQEAEVKVKDTNKRIRISPAARKLAQQLQVDTQKVTGTGPNNRITRRDIQAFADKRGEEKVPTKPKVEQETATVVQPTGVNGEKLSVMRQTIAKRMQQSLFTTAQLTLHRKAEINALLDFQKDIKKQIMESELDVRLTLTVLIARAVTLSLRDKSFMNTHLIDDQLYLFDEVHLGIATSLDAGLVVPVVKNAERLPLGELAKAISSVTEKARNGQLPGNELTGSTFTISNLGQQGIEYFTPVLNTPETGILGVGTFIDELKLENGTVKTVKKLPLSLTFDHQVLDGAPAGDFLNRVVYYLEHPYLLVL</sequence>
<dbReference type="GO" id="GO:0031405">
    <property type="term" value="F:lipoic acid binding"/>
    <property type="evidence" value="ECO:0007669"/>
    <property type="project" value="TreeGrafter"/>
</dbReference>
<feature type="compositionally biased region" description="Basic and acidic residues" evidence="7">
    <location>
        <begin position="78"/>
        <end position="112"/>
    </location>
</feature>
<dbReference type="SUPFAM" id="SSF51230">
    <property type="entry name" value="Single hybrid motif"/>
    <property type="match status" value="1"/>
</dbReference>
<dbReference type="GO" id="GO:0016407">
    <property type="term" value="F:acetyltransferase activity"/>
    <property type="evidence" value="ECO:0007669"/>
    <property type="project" value="TreeGrafter"/>
</dbReference>
<gene>
    <name evidence="10" type="ORF">CHH57_00645</name>
</gene>
<dbReference type="EMBL" id="NPBQ01000004">
    <property type="protein sequence ID" value="PAD85214.1"/>
    <property type="molecule type" value="Genomic_DNA"/>
</dbReference>
<dbReference type="PANTHER" id="PTHR43178:SF5">
    <property type="entry name" value="LIPOAMIDE ACYLTRANSFERASE COMPONENT OF BRANCHED-CHAIN ALPHA-KETO ACID DEHYDROGENASE COMPLEX, MITOCHONDRIAL"/>
    <property type="match status" value="1"/>
</dbReference>
<evidence type="ECO:0000256" key="4">
    <source>
        <dbReference type="ARBA" id="ARBA00022823"/>
    </source>
</evidence>
<dbReference type="PROSITE" id="PS50968">
    <property type="entry name" value="BIOTINYL_LIPOYL"/>
    <property type="match status" value="1"/>
</dbReference>
<keyword evidence="5 6" id="KW-0012">Acyltransferase</keyword>
<dbReference type="InterPro" id="IPR011053">
    <property type="entry name" value="Single_hybrid_motif"/>
</dbReference>
<accession>A0AA91TW46</accession>
<evidence type="ECO:0000256" key="7">
    <source>
        <dbReference type="SAM" id="MobiDB-lite"/>
    </source>
</evidence>
<dbReference type="InterPro" id="IPR050743">
    <property type="entry name" value="2-oxoacid_DH_E2_comp"/>
</dbReference>
<dbReference type="InterPro" id="IPR023213">
    <property type="entry name" value="CAT-like_dom_sf"/>
</dbReference>
<evidence type="ECO:0000256" key="2">
    <source>
        <dbReference type="ARBA" id="ARBA00007317"/>
    </source>
</evidence>
<evidence type="ECO:0000256" key="3">
    <source>
        <dbReference type="ARBA" id="ARBA00022679"/>
    </source>
</evidence>
<dbReference type="Pfam" id="PF00364">
    <property type="entry name" value="Biotin_lipoyl"/>
    <property type="match status" value="1"/>
</dbReference>
<dbReference type="Pfam" id="PF02817">
    <property type="entry name" value="E3_binding"/>
    <property type="match status" value="1"/>
</dbReference>
<dbReference type="Pfam" id="PF00198">
    <property type="entry name" value="2-oxoacid_dh"/>
    <property type="match status" value="1"/>
</dbReference>
<dbReference type="InterPro" id="IPR004167">
    <property type="entry name" value="PSBD"/>
</dbReference>
<dbReference type="InterPro" id="IPR001078">
    <property type="entry name" value="2-oxoacid_DH_actylTfrase"/>
</dbReference>
<comment type="caution">
    <text evidence="10">The sequence shown here is derived from an EMBL/GenBank/DDBJ whole genome shotgun (WGS) entry which is preliminary data.</text>
</comment>
<dbReference type="Gene3D" id="2.40.50.100">
    <property type="match status" value="1"/>
</dbReference>
<evidence type="ECO:0000313" key="11">
    <source>
        <dbReference type="Proteomes" id="UP000216961"/>
    </source>
</evidence>
<dbReference type="PANTHER" id="PTHR43178">
    <property type="entry name" value="DIHYDROLIPOAMIDE ACETYLTRANSFERASE COMPONENT OF PYRUVATE DEHYDROGENASE COMPLEX"/>
    <property type="match status" value="1"/>
</dbReference>
<dbReference type="InterPro" id="IPR000089">
    <property type="entry name" value="Biotin_lipoyl"/>
</dbReference>
<protein>
    <recommendedName>
        <fullName evidence="6">Dihydrolipoamide acetyltransferase component of pyruvate dehydrogenase complex</fullName>
        <ecNumber evidence="6">2.3.1.-</ecNumber>
    </recommendedName>
</protein>
<dbReference type="SUPFAM" id="SSF47005">
    <property type="entry name" value="Peripheral subunit-binding domain of 2-oxo acid dehydrogenase complex"/>
    <property type="match status" value="1"/>
</dbReference>
<evidence type="ECO:0000256" key="6">
    <source>
        <dbReference type="RuleBase" id="RU003423"/>
    </source>
</evidence>
<dbReference type="InterPro" id="IPR036625">
    <property type="entry name" value="E3-bd_dom_sf"/>
</dbReference>
<evidence type="ECO:0000256" key="5">
    <source>
        <dbReference type="ARBA" id="ARBA00023315"/>
    </source>
</evidence>
<evidence type="ECO:0000256" key="1">
    <source>
        <dbReference type="ARBA" id="ARBA00001938"/>
    </source>
</evidence>
<comment type="cofactor">
    <cofactor evidence="1 6">
        <name>(R)-lipoate</name>
        <dbReference type="ChEBI" id="CHEBI:83088"/>
    </cofactor>
</comment>
<keyword evidence="3 6" id="KW-0808">Transferase</keyword>
<evidence type="ECO:0000313" key="10">
    <source>
        <dbReference type="EMBL" id="PAD85214.1"/>
    </source>
</evidence>
<dbReference type="EC" id="2.3.1.-" evidence="6"/>